<evidence type="ECO:0008006" key="8">
    <source>
        <dbReference type="Google" id="ProtNLM"/>
    </source>
</evidence>
<proteinExistence type="predicted"/>
<dbReference type="AlphaFoldDB" id="A0AA39QFN4"/>
<feature type="compositionally biased region" description="Polar residues" evidence="1">
    <location>
        <begin position="528"/>
        <end position="538"/>
    </location>
</feature>
<organism evidence="6 7">
    <name type="scientific">Armillaria luteobubalina</name>
    <dbReference type="NCBI Taxonomy" id="153913"/>
    <lineage>
        <taxon>Eukaryota</taxon>
        <taxon>Fungi</taxon>
        <taxon>Dikarya</taxon>
        <taxon>Basidiomycota</taxon>
        <taxon>Agaricomycotina</taxon>
        <taxon>Agaricomycetes</taxon>
        <taxon>Agaricomycetidae</taxon>
        <taxon>Agaricales</taxon>
        <taxon>Marasmiineae</taxon>
        <taxon>Physalacriaceae</taxon>
        <taxon>Armillaria</taxon>
    </lineage>
</organism>
<sequence length="874" mass="96944">MAPVLDDKQESNDGQEHSIQLYSDITAEWVSGDPESLAEWSTTKTESSTIHKAARQSLSSMQEIGSLAEDTTVYYAFPLSNDTTYQTGDSGVVRSEFQTNGSSVVWAIGLVRDPVISLSSTSGNNNRSSYFWTAYNTVSDAIDFFLGDFSNPKQRAIGLDNKIVSDARQISDNYADLVTLAARQALAVDITVSKDRQGQWNTSDVMSFMRDMGNSRRVNPVDIIYASFPAYLYFNATWAGYFLEPLLRYQQSLQYTKIYAAPDLGSSYPNAAGNTNPSIFGAIEDTGNMLIMGWAHARFSGDGSSISRYYDLYKKWADYLVSVTLCPNGYTDADGLSNTNMTNLAIKGIIAIKAMSEISQALGRSQDSEIYSSTAKSYVEQWQIAAGSTGHLLSTYGSAADSSSWSLVYNLFADKLLGTELVDSSVSTRENATFTQDTWYSHEADTYWTMFAAGASNDTTPWPRGHVFITGSTSPKPDRLRWGQFIYPSNAGAIAGGVTGGFAVLILLFYGVLRHRRHQRRKQEDTNDQPSTRTGASSNSRTCLILALGIDRVKDNQVRILDQQQQHLCHPINHQVWSGTGYLPQIVMVRSNFGVRWRTYGERSTRFGREGFMSLRQNTHNLLYLSICSSATPLCCGIDDKCPTLAPARLPFLANVWPSCQSYAFSHSICNDHHVFIKLETAEMGIRSPTPPWTTSLMSFTRQFTKSSLPPTPSQPPPTKPAYDLASNAYVPGYVGLNIKHNDHMNVIIHALLHISPLRDALLLSPSNSKSGTELTRRFSALAKEHWNPRHGSKPRSSHEFLQEMNRASGGKFRLEQQGDPVGFLLLNRLHKDLGGTKKKNSSIIFSTFQAQLRVDTWFLETETQSHASISTGK</sequence>
<dbReference type="Pfam" id="PF17168">
    <property type="entry name" value="DUF5127"/>
    <property type="match status" value="1"/>
</dbReference>
<dbReference type="Pfam" id="PF00443">
    <property type="entry name" value="UCH"/>
    <property type="match status" value="1"/>
</dbReference>
<keyword evidence="2" id="KW-0812">Transmembrane</keyword>
<evidence type="ECO:0000256" key="1">
    <source>
        <dbReference type="SAM" id="MobiDB-lite"/>
    </source>
</evidence>
<evidence type="ECO:0000313" key="7">
    <source>
        <dbReference type="Proteomes" id="UP001175228"/>
    </source>
</evidence>
<dbReference type="GO" id="GO:0016579">
    <property type="term" value="P:protein deubiquitination"/>
    <property type="evidence" value="ECO:0007669"/>
    <property type="project" value="InterPro"/>
</dbReference>
<dbReference type="PANTHER" id="PTHR31987">
    <property type="entry name" value="GLUTAMINASE A-RELATED"/>
    <property type="match status" value="1"/>
</dbReference>
<dbReference type="SUPFAM" id="SSF54001">
    <property type="entry name" value="Cysteine proteinases"/>
    <property type="match status" value="1"/>
</dbReference>
<dbReference type="GO" id="GO:0004843">
    <property type="term" value="F:cysteine-type deubiquitinase activity"/>
    <property type="evidence" value="ECO:0007669"/>
    <property type="project" value="InterPro"/>
</dbReference>
<comment type="caution">
    <text evidence="6">The sequence shown here is derived from an EMBL/GenBank/DDBJ whole genome shotgun (WGS) entry which is preliminary data.</text>
</comment>
<name>A0AA39QFN4_9AGAR</name>
<dbReference type="PANTHER" id="PTHR31987:SF1">
    <property type="entry name" value="GLUTAMINASE A"/>
    <property type="match status" value="1"/>
</dbReference>
<keyword evidence="7" id="KW-1185">Reference proteome</keyword>
<evidence type="ECO:0000259" key="4">
    <source>
        <dbReference type="Pfam" id="PF16335"/>
    </source>
</evidence>
<dbReference type="Proteomes" id="UP001175228">
    <property type="component" value="Unassembled WGS sequence"/>
</dbReference>
<accession>A0AA39QFN4</accession>
<feature type="region of interest" description="Disordered" evidence="1">
    <location>
        <begin position="519"/>
        <end position="538"/>
    </location>
</feature>
<evidence type="ECO:0000259" key="5">
    <source>
        <dbReference type="Pfam" id="PF17168"/>
    </source>
</evidence>
<reference evidence="6" key="1">
    <citation type="submission" date="2023-06" db="EMBL/GenBank/DDBJ databases">
        <authorList>
            <consortium name="Lawrence Berkeley National Laboratory"/>
            <person name="Ahrendt S."/>
            <person name="Sahu N."/>
            <person name="Indic B."/>
            <person name="Wong-Bajracharya J."/>
            <person name="Merenyi Z."/>
            <person name="Ke H.-M."/>
            <person name="Monk M."/>
            <person name="Kocsube S."/>
            <person name="Drula E."/>
            <person name="Lipzen A."/>
            <person name="Balint B."/>
            <person name="Henrissat B."/>
            <person name="Andreopoulos B."/>
            <person name="Martin F.M."/>
            <person name="Harder C.B."/>
            <person name="Rigling D."/>
            <person name="Ford K.L."/>
            <person name="Foster G.D."/>
            <person name="Pangilinan J."/>
            <person name="Papanicolaou A."/>
            <person name="Barry K."/>
            <person name="LaButti K."/>
            <person name="Viragh M."/>
            <person name="Koriabine M."/>
            <person name="Yan M."/>
            <person name="Riley R."/>
            <person name="Champramary S."/>
            <person name="Plett K.L."/>
            <person name="Tsai I.J."/>
            <person name="Slot J."/>
            <person name="Sipos G."/>
            <person name="Plett J."/>
            <person name="Nagy L.G."/>
            <person name="Grigoriev I.V."/>
        </authorList>
    </citation>
    <scope>NUCLEOTIDE SEQUENCE</scope>
    <source>
        <strain evidence="6">HWK02</strain>
    </source>
</reference>
<keyword evidence="2" id="KW-0472">Membrane</keyword>
<dbReference type="Gene3D" id="3.90.70.10">
    <property type="entry name" value="Cysteine proteinases"/>
    <property type="match status" value="1"/>
</dbReference>
<protein>
    <recommendedName>
        <fullName evidence="8">DUF1793-domain-containing protein</fullName>
    </recommendedName>
</protein>
<dbReference type="InterPro" id="IPR032514">
    <property type="entry name" value="GtaA_central"/>
</dbReference>
<evidence type="ECO:0000313" key="6">
    <source>
        <dbReference type="EMBL" id="KAK0500708.1"/>
    </source>
</evidence>
<feature type="domain" description="Peptidase C19 ubiquitin carboxyl-terminal hydrolase" evidence="3">
    <location>
        <begin position="738"/>
        <end position="854"/>
    </location>
</feature>
<dbReference type="InterPro" id="IPR052743">
    <property type="entry name" value="Glutaminase_GtaA"/>
</dbReference>
<dbReference type="InterPro" id="IPR038765">
    <property type="entry name" value="Papain-like_cys_pep_sf"/>
</dbReference>
<dbReference type="InterPro" id="IPR033433">
    <property type="entry name" value="GtaA_N"/>
</dbReference>
<gene>
    <name evidence="6" type="ORF">EDD18DRAFT_1101725</name>
</gene>
<evidence type="ECO:0000259" key="3">
    <source>
        <dbReference type="Pfam" id="PF00443"/>
    </source>
</evidence>
<dbReference type="Pfam" id="PF16335">
    <property type="entry name" value="GtaA_6_Hairpin"/>
    <property type="match status" value="1"/>
</dbReference>
<dbReference type="InterPro" id="IPR001394">
    <property type="entry name" value="Peptidase_C19_UCH"/>
</dbReference>
<feature type="transmembrane region" description="Helical" evidence="2">
    <location>
        <begin position="491"/>
        <end position="513"/>
    </location>
</feature>
<dbReference type="EMBL" id="JAUEPU010000007">
    <property type="protein sequence ID" value="KAK0500708.1"/>
    <property type="molecule type" value="Genomic_DNA"/>
</dbReference>
<feature type="domain" description="Glutaminase A central" evidence="4">
    <location>
        <begin position="171"/>
        <end position="447"/>
    </location>
</feature>
<feature type="domain" description="Glutaminase A N-terminal" evidence="5">
    <location>
        <begin position="10"/>
        <end position="102"/>
    </location>
</feature>
<evidence type="ECO:0000256" key="2">
    <source>
        <dbReference type="SAM" id="Phobius"/>
    </source>
</evidence>
<keyword evidence="2" id="KW-1133">Transmembrane helix</keyword>